<name>A0A385AF44_LATCU</name>
<dbReference type="EMBL" id="CP031003">
    <property type="protein sequence ID" value="AXN36280.1"/>
    <property type="molecule type" value="Genomic_DNA"/>
</dbReference>
<feature type="transmembrane region" description="Helical" evidence="1">
    <location>
        <begin position="44"/>
        <end position="69"/>
    </location>
</feature>
<feature type="transmembrane region" description="Helical" evidence="1">
    <location>
        <begin position="12"/>
        <end position="32"/>
    </location>
</feature>
<evidence type="ECO:0000313" key="2">
    <source>
        <dbReference type="EMBL" id="AXN36280.1"/>
    </source>
</evidence>
<keyword evidence="1" id="KW-0812">Transmembrane</keyword>
<organism evidence="2 3">
    <name type="scientific">Latilactobacillus curvatus</name>
    <name type="common">Lactobacillus curvatus</name>
    <dbReference type="NCBI Taxonomy" id="28038"/>
    <lineage>
        <taxon>Bacteria</taxon>
        <taxon>Bacillati</taxon>
        <taxon>Bacillota</taxon>
        <taxon>Bacilli</taxon>
        <taxon>Lactobacillales</taxon>
        <taxon>Lactobacillaceae</taxon>
        <taxon>Latilactobacillus</taxon>
    </lineage>
</organism>
<sequence length="142" mass="16233">MAFIKQNFPTFIYLATLYLTYQILNTLIRIFTSNDILVYAKESSTIFIVFFGIFYFSYILFGVGLLYAGHVISKQSGNYEISLMILNILTTFSTLTTIILKFSGAQMPRFLLSTTFFIILTTISLATTSKLLQLRTKQIDNK</sequence>
<dbReference type="Proteomes" id="UP000257607">
    <property type="component" value="Chromosome"/>
</dbReference>
<keyword evidence="1" id="KW-1133">Transmembrane helix</keyword>
<evidence type="ECO:0000313" key="3">
    <source>
        <dbReference type="Proteomes" id="UP000257607"/>
    </source>
</evidence>
<accession>A0A385AF44</accession>
<protein>
    <submittedName>
        <fullName evidence="2">Uncharacterized protein</fullName>
    </submittedName>
</protein>
<gene>
    <name evidence="2" type="ORF">DT351_07825</name>
</gene>
<dbReference type="AlphaFoldDB" id="A0A385AF44"/>
<proteinExistence type="predicted"/>
<evidence type="ECO:0000256" key="1">
    <source>
        <dbReference type="SAM" id="Phobius"/>
    </source>
</evidence>
<keyword evidence="1" id="KW-0472">Membrane</keyword>
<feature type="transmembrane region" description="Helical" evidence="1">
    <location>
        <begin position="81"/>
        <end position="104"/>
    </location>
</feature>
<reference evidence="2 3" key="1">
    <citation type="submission" date="2018-07" db="EMBL/GenBank/DDBJ databases">
        <title>Lactobacillus curvatus genome sequence.</title>
        <authorList>
            <person name="Prechtl R."/>
        </authorList>
    </citation>
    <scope>NUCLEOTIDE SEQUENCE [LARGE SCALE GENOMIC DNA]</scope>
    <source>
        <strain evidence="2 3">TMW 1.1928</strain>
    </source>
</reference>
<feature type="transmembrane region" description="Helical" evidence="1">
    <location>
        <begin position="110"/>
        <end position="132"/>
    </location>
</feature>